<dbReference type="FunFam" id="1.10.287.280:FF:000001">
    <property type="entry name" value="DNA-directed RNA polymerase"/>
    <property type="match status" value="1"/>
</dbReference>
<reference evidence="12" key="8">
    <citation type="submission" date="2012-08" db="EMBL/GenBank/DDBJ databases">
        <title>The Second Rice Annotation Project Meeting (RAP2).</title>
        <authorList>
            <consortium name="The Rice Annotation Project (RAP)"/>
        </authorList>
    </citation>
    <scope>NUCLEOTIDE SEQUENCE</scope>
</reference>
<evidence type="ECO:0000256" key="4">
    <source>
        <dbReference type="ARBA" id="ARBA00022679"/>
    </source>
</evidence>
<dbReference type="InterPro" id="IPR002092">
    <property type="entry name" value="DNA-dir_Rpol_phage-type"/>
</dbReference>
<dbReference type="Gene3D" id="1.10.287.280">
    <property type="match status" value="1"/>
</dbReference>
<evidence type="ECO:0000256" key="9">
    <source>
        <dbReference type="RuleBase" id="RU003805"/>
    </source>
</evidence>
<dbReference type="SMART" id="SM01311">
    <property type="entry name" value="RPOL_N"/>
    <property type="match status" value="1"/>
</dbReference>
<dbReference type="PROSITE" id="PS00900">
    <property type="entry name" value="RNA_POL_PHAGE_1"/>
    <property type="match status" value="1"/>
</dbReference>
<dbReference type="InterPro" id="IPR024075">
    <property type="entry name" value="DNA-dir_RNA_pol_helix_hairp_sf"/>
</dbReference>
<keyword evidence="3 9" id="KW-0240">DNA-directed RNA polymerase</keyword>
<evidence type="ECO:0000313" key="11">
    <source>
        <dbReference type="EMBL" id="BAD38123.1"/>
    </source>
</evidence>
<dbReference type="PANTHER" id="PTHR10102">
    <property type="entry name" value="DNA-DIRECTED RNA POLYMERASE, MITOCHONDRIAL"/>
    <property type="match status" value="1"/>
</dbReference>
<reference evidence="12" key="4">
    <citation type="journal article" date="2007" name="Genome Res.">
        <title>Curated Genome Annotation of Oryza sativa ssp. japonica and Comparative Genome Analysis with Arabidopsis thaliana.</title>
        <authorList>
            <consortium name="The Rice Annotation Project (RAP)"/>
            <person name="Itoh T."/>
            <person name="Tanaka T."/>
            <person name="Barrero R.A."/>
            <person name="Yamasaki C."/>
            <person name="Fujii Y."/>
            <person name="Hilton P.B."/>
            <person name="Antonio B.A."/>
            <person name="Aono H."/>
            <person name="Apweiler R."/>
            <person name="Bruskiewich R."/>
            <person name="Bureau T."/>
            <person name="Burr F."/>
            <person name="Costa de Oliveira A."/>
            <person name="Fuks G."/>
            <person name="Habara T."/>
            <person name="Haberer G."/>
            <person name="Han B."/>
            <person name="Harada E."/>
            <person name="Hiraki A.T."/>
            <person name="Hirochika H."/>
            <person name="Hoen D."/>
            <person name="Hokari H."/>
            <person name="Hosokawa S."/>
            <person name="Hsing Y."/>
            <person name="Ikawa H."/>
            <person name="Ikeo K."/>
            <person name="Imanishi T."/>
            <person name="Ito Y."/>
            <person name="Jaiswal P."/>
            <person name="Kanno M."/>
            <person name="Kawahara Y."/>
            <person name="Kawamura T."/>
            <person name="Kawashima H."/>
            <person name="Khurana J.P."/>
            <person name="Kikuchi S."/>
            <person name="Komatsu S."/>
            <person name="Koyanagi K.O."/>
            <person name="Kubooka H."/>
            <person name="Lieberherr D."/>
            <person name="Lin Y.C."/>
            <person name="Lonsdale D."/>
            <person name="Matsumoto T."/>
            <person name="Matsuya A."/>
            <person name="McCombie W.R."/>
            <person name="Messing J."/>
            <person name="Miyao A."/>
            <person name="Mulder N."/>
            <person name="Nagamura Y."/>
            <person name="Nam J."/>
            <person name="Namiki N."/>
            <person name="Numa H."/>
            <person name="Nurimoto S."/>
            <person name="O'donovan C."/>
            <person name="Ohyanagi H."/>
            <person name="Okido T."/>
            <person name="Oota S."/>
            <person name="Osato N."/>
            <person name="Palmer L.E."/>
            <person name="Quetier F."/>
            <person name="Raghuvanshi S."/>
            <person name="Saichi N."/>
            <person name="Sakai H."/>
            <person name="Sakai Y."/>
            <person name="Sakata K."/>
            <person name="Sakurai T."/>
            <person name="Sato F."/>
            <person name="Sato Y."/>
            <person name="Schoof H."/>
            <person name="Seki M."/>
            <person name="Shibata M."/>
            <person name="Shimizu Y."/>
            <person name="Shinozaki K."/>
            <person name="Shinso Y."/>
            <person name="Singh N.K."/>
            <person name="Smith-White B."/>
            <person name="Takeda J."/>
            <person name="Tanino M."/>
            <person name="Tatusova T."/>
            <person name="Thongjuea S."/>
            <person name="Todokoro F."/>
            <person name="Tsugane M."/>
            <person name="Tyagi A.K."/>
            <person name="Vanavichit A."/>
            <person name="Wang A."/>
            <person name="Wing R.A."/>
            <person name="Yamaguchi K."/>
            <person name="Yamamoto M."/>
            <person name="Yamamoto N."/>
            <person name="Yu Y."/>
            <person name="Zhang H."/>
            <person name="Zhao Q."/>
            <person name="Higo K."/>
            <person name="Burr B."/>
            <person name="Gojobori T."/>
            <person name="Sasaki T."/>
        </authorList>
    </citation>
    <scope>NUCLEOTIDE SEQUENCE</scope>
</reference>
<dbReference type="Pfam" id="PF14700">
    <property type="entry name" value="RPOL_N"/>
    <property type="match status" value="1"/>
</dbReference>
<dbReference type="Gene3D" id="1.10.287.260">
    <property type="match status" value="1"/>
</dbReference>
<dbReference type="GO" id="GO:0000428">
    <property type="term" value="C:DNA-directed RNA polymerase complex"/>
    <property type="evidence" value="ECO:0007669"/>
    <property type="project" value="UniProtKB-KW"/>
</dbReference>
<proteinExistence type="inferred from homology"/>
<evidence type="ECO:0000256" key="3">
    <source>
        <dbReference type="ARBA" id="ARBA00022478"/>
    </source>
</evidence>
<accession>A0A5S6RAV8</accession>
<dbReference type="InterPro" id="IPR029262">
    <property type="entry name" value="RPOL_N"/>
</dbReference>
<evidence type="ECO:0000313" key="13">
    <source>
        <dbReference type="Proteomes" id="UP000000763"/>
    </source>
</evidence>
<dbReference type="InterPro" id="IPR037159">
    <property type="entry name" value="RNA_POL_N_sf"/>
</dbReference>
<keyword evidence="7 9" id="KW-0804">Transcription</keyword>
<dbReference type="GO" id="GO:0003677">
    <property type="term" value="F:DNA binding"/>
    <property type="evidence" value="ECO:0007669"/>
    <property type="project" value="InterPro"/>
</dbReference>
<feature type="domain" description="DNA-directed RNA polymerase N-terminal" evidence="10">
    <location>
        <begin position="1"/>
        <end position="292"/>
    </location>
</feature>
<sequence>MLDRRLAPALPYVKSLFLGWFEPLRDAIARDQEVQRRKRVKHVYAKYLLLLPADKVAVIVMHKMMGLLMSSKDGVASVRVVQAAHCIGEAVEREFKVQTFFQKTRKKSAGENDLALEKEQAKCRKRVKSLVRRRKLTEAQKIVQQEIELEEWGTESQVKLGTRLIELLLDSAFVQSPADQTPESSPDIRPAFKHVLRQPIVENGRLKKKHWVIECDPLVHEGFESTARHVEIPYLPMLVTPKKWKGYDTGGYLFLPSYIMRTHGVKDQKEAIKSVPRKQLRKVFEALDTLGSTKWRVNRRVHNAVETIWSRGGGIAGLVDKENIPLPERPETEDPDEIQKWKWSLKKAKKANRELHAERCDTELKLSVARKMREEDGFYYPHNLDFRGRAYPMHAHLSHLGSDLCRGVLEYAEGRPLGKSGLRWLKIHLANKYGGGIEKLSHEDKVAFVENQLPDIFDSATNPVDGNCWWMNAEDPFQCLAACMDLSDALKSSSPQCAVSHLPIHQDGSCNGLQHYAALGRDYMGAAAVNLVPGDKPADIYSEIAARVLDVVREDSMEDPATNPTASLARVLVDQVDRKLVKQTVMTSVYGVTYIGARQQITKRLQEKGLITDDKLLYEVSCYATRVTLDALGQMFQSARGIMAWLGDCAKMIASENHPVKWTSPVGLPVVQPYKKYKNYMIRTSLQCLALRREGDAIALQRQKAAFPPNFVHSLDSSHMMMTAIACKKAGLHFAGVHDSFWVHACDVDKMNQILREQFVELYSMPILENLLKEFQTSFPTLEFPPCPSQGDFDVREVLASTYFFN</sequence>
<dbReference type="Gene3D" id="1.10.150.20">
    <property type="entry name" value="5' to 3' exonuclease, C-terminal subdomain"/>
    <property type="match status" value="1"/>
</dbReference>
<dbReference type="Gene3D" id="1.10.1320.10">
    <property type="entry name" value="DNA-directed RNA polymerase, N-terminal domain"/>
    <property type="match status" value="1"/>
</dbReference>
<comment type="function">
    <text evidence="9">DNA-dependent RNA polymerase catalyzes the transcription of DNA into RNA using the four ribonucleoside triphosphates as substrates.</text>
</comment>
<evidence type="ECO:0000256" key="7">
    <source>
        <dbReference type="ARBA" id="ARBA00023163"/>
    </source>
</evidence>
<reference evidence="12" key="7">
    <citation type="submission" date="2012-08" db="EMBL/GenBank/DDBJ databases">
        <title>Oryza sativa nipponbare(GA3) genomic DNA, chromosome 6.</title>
        <authorList>
            <consortium name="IRGSP(International Rice Genome Sequencing Project)"/>
        </authorList>
    </citation>
    <scope>NUCLEOTIDE SEQUENCE</scope>
</reference>
<dbReference type="InterPro" id="IPR043502">
    <property type="entry name" value="DNA/RNA_pol_sf"/>
</dbReference>
<evidence type="ECO:0000256" key="6">
    <source>
        <dbReference type="ARBA" id="ARBA00022946"/>
    </source>
</evidence>
<reference evidence="12" key="3">
    <citation type="journal article" date="2006" name="Nucleic Acids Res.">
        <title>The Rice Annotation Project Database (RAP-DB): hub for Oryza sativa ssp. japonica genome information.</title>
        <authorList>
            <person name="Ohyanagi H."/>
            <person name="Tanaka T."/>
            <person name="Sakai H."/>
            <person name="Shigemoto Y."/>
            <person name="Yamaguchi K."/>
            <person name="Habara T."/>
            <person name="Fujii Y."/>
            <person name="Antonio B.A."/>
            <person name="Nagamura Y."/>
            <person name="Imanishi T."/>
            <person name="Ikeo K."/>
            <person name="Itoh T."/>
            <person name="Gojobori T."/>
            <person name="Sasaki T."/>
        </authorList>
    </citation>
    <scope>NUCLEOTIDE SEQUENCE</scope>
</reference>
<dbReference type="Proteomes" id="UP000000763">
    <property type="component" value="Chromosome 6"/>
</dbReference>
<evidence type="ECO:0000256" key="2">
    <source>
        <dbReference type="ARBA" id="ARBA00012418"/>
    </source>
</evidence>
<dbReference type="FunFam" id="1.10.287.260:FF:000001">
    <property type="entry name" value="DNA-directed RNA polymerase"/>
    <property type="match status" value="1"/>
</dbReference>
<dbReference type="EMBL" id="AP008212">
    <property type="protein sequence ID" value="BAF20145.2"/>
    <property type="molecule type" value="Genomic_DNA"/>
</dbReference>
<comment type="catalytic activity">
    <reaction evidence="8 9">
        <text>RNA(n) + a ribonucleoside 5'-triphosphate = RNA(n+1) + diphosphate</text>
        <dbReference type="Rhea" id="RHEA:21248"/>
        <dbReference type="Rhea" id="RHEA-COMP:14527"/>
        <dbReference type="Rhea" id="RHEA-COMP:17342"/>
        <dbReference type="ChEBI" id="CHEBI:33019"/>
        <dbReference type="ChEBI" id="CHEBI:61557"/>
        <dbReference type="ChEBI" id="CHEBI:140395"/>
        <dbReference type="EC" id="2.7.7.6"/>
    </reaction>
</comment>
<dbReference type="SMR" id="A0A5S6RAV8"/>
<evidence type="ECO:0000256" key="5">
    <source>
        <dbReference type="ARBA" id="ARBA00022695"/>
    </source>
</evidence>
<dbReference type="GO" id="GO:0003899">
    <property type="term" value="F:DNA-directed RNA polymerase activity"/>
    <property type="evidence" value="ECO:0007669"/>
    <property type="project" value="UniProtKB-EC"/>
</dbReference>
<evidence type="ECO:0000256" key="1">
    <source>
        <dbReference type="ARBA" id="ARBA00009493"/>
    </source>
</evidence>
<dbReference type="GO" id="GO:0005737">
    <property type="term" value="C:cytoplasm"/>
    <property type="evidence" value="ECO:0007669"/>
    <property type="project" value="UniProtKB-ARBA"/>
</dbReference>
<dbReference type="FunFam" id="1.10.150.20:FF:000128">
    <property type="entry name" value="DNA-directed RNA polymerase"/>
    <property type="match status" value="1"/>
</dbReference>
<dbReference type="KEGG" id="dosa:Os06g0652000"/>
<dbReference type="SUPFAM" id="SSF56672">
    <property type="entry name" value="DNA/RNA polymerases"/>
    <property type="match status" value="1"/>
</dbReference>
<evidence type="ECO:0000313" key="12">
    <source>
        <dbReference type="EMBL" id="BAF20145.2"/>
    </source>
</evidence>
<evidence type="ECO:0000259" key="10">
    <source>
        <dbReference type="SMART" id="SM01311"/>
    </source>
</evidence>
<dbReference type="AlphaFoldDB" id="A0A5S6RAV8"/>
<dbReference type="GO" id="GO:0006351">
    <property type="term" value="P:DNA-templated transcription"/>
    <property type="evidence" value="ECO:0007669"/>
    <property type="project" value="InterPro"/>
</dbReference>
<dbReference type="PANTHER" id="PTHR10102:SF1">
    <property type="entry name" value="DNA-DIRECTED RNA POLYMERASE 3, CHLOROPLASTIC"/>
    <property type="match status" value="1"/>
</dbReference>
<dbReference type="Gramene" id="Os06t0652000-01">
    <property type="protein sequence ID" value="Os06t0652000-01"/>
    <property type="gene ID" value="Os06g0652000"/>
</dbReference>
<dbReference type="FunFam" id="1.10.1320.10:FF:000001">
    <property type="entry name" value="DNA-directed RNA polymerase"/>
    <property type="match status" value="1"/>
</dbReference>
<dbReference type="EC" id="2.7.7.6" evidence="2 9"/>
<organism evidence="12 13">
    <name type="scientific">Oryza sativa subsp. japonica</name>
    <name type="common">Rice</name>
    <dbReference type="NCBI Taxonomy" id="39947"/>
    <lineage>
        <taxon>Eukaryota</taxon>
        <taxon>Viridiplantae</taxon>
        <taxon>Streptophyta</taxon>
        <taxon>Embryophyta</taxon>
        <taxon>Tracheophyta</taxon>
        <taxon>Spermatophyta</taxon>
        <taxon>Magnoliopsida</taxon>
        <taxon>Liliopsida</taxon>
        <taxon>Poales</taxon>
        <taxon>Poaceae</taxon>
        <taxon>BOP clade</taxon>
        <taxon>Oryzoideae</taxon>
        <taxon>Oryzeae</taxon>
        <taxon>Oryzinae</taxon>
        <taxon>Oryza</taxon>
        <taxon>Oryza sativa</taxon>
    </lineage>
</organism>
<comment type="similarity">
    <text evidence="1 9">Belongs to the phage and mitochondrial RNA polymerase family.</text>
</comment>
<name>A0A5S6RAV8_ORYSJ</name>
<dbReference type="Pfam" id="PF00940">
    <property type="entry name" value="RNA_pol"/>
    <property type="match status" value="1"/>
</dbReference>
<dbReference type="EMBL" id="AP005453">
    <property type="protein sequence ID" value="BAD38123.1"/>
    <property type="molecule type" value="Genomic_DNA"/>
</dbReference>
<keyword evidence="5 9" id="KW-0548">Nucleotidyltransferase</keyword>
<protein>
    <recommendedName>
        <fullName evidence="2 9">DNA-directed RNA polymerase</fullName>
        <ecNumber evidence="2 9">2.7.7.6</ecNumber>
    </recommendedName>
</protein>
<gene>
    <name evidence="12" type="ordered locus">Os06g0652000</name>
    <name evidence="11" type="ORF">P0453H04.42</name>
</gene>
<keyword evidence="4 9" id="KW-0808">Transferase</keyword>
<dbReference type="PROSITE" id="PS00489">
    <property type="entry name" value="RNA_POL_PHAGE_2"/>
    <property type="match status" value="1"/>
</dbReference>
<evidence type="ECO:0000256" key="8">
    <source>
        <dbReference type="ARBA" id="ARBA00048552"/>
    </source>
</evidence>
<keyword evidence="6" id="KW-0809">Transit peptide</keyword>
<reference evidence="12" key="5">
    <citation type="journal article" date="2008" name="Nucleic Acids Res.">
        <title>The Rice Annotation Project Database (RAP-DB): 2008 update.</title>
        <authorList>
            <consortium name="The Rice Annotation Project (RAP)"/>
            <person name="Tanaka T."/>
            <person name="Antonio B.A."/>
            <person name="Kikuchi S."/>
            <person name="Matsumoto T."/>
            <person name="Nagamura Y."/>
            <person name="Numa H."/>
            <person name="Sakai H."/>
            <person name="Wu J."/>
            <person name="Itoh T."/>
            <person name="Sasaki T."/>
            <person name="Aono R."/>
            <person name="Fujii Y."/>
            <person name="Habara T."/>
            <person name="Harada E."/>
            <person name="Kanno M."/>
            <person name="Kawahara Y."/>
            <person name="Kawashima H."/>
            <person name="Kubooka H."/>
            <person name="Matsuya A."/>
            <person name="Nakaoka H."/>
            <person name="Saichi N."/>
            <person name="Sanbonmatsu R."/>
            <person name="Sato Y."/>
            <person name="Shinso Y."/>
            <person name="Suzuki M."/>
            <person name="Takeda J."/>
            <person name="Tanino M."/>
            <person name="Todokoro F."/>
            <person name="Yamaguchi K."/>
            <person name="Yamamoto N."/>
            <person name="Yamasaki C."/>
            <person name="Imanishi T."/>
            <person name="Okido T."/>
            <person name="Tada M."/>
            <person name="Ikeo K."/>
            <person name="Tateno Y."/>
            <person name="Gojobori T."/>
            <person name="Lin Y.C."/>
            <person name="Wei F.J."/>
            <person name="Hsing Y.I."/>
            <person name="Zhao Q."/>
            <person name="Han B."/>
            <person name="Kramer M.R."/>
            <person name="McCombie R.W."/>
            <person name="Lonsdale D."/>
            <person name="O'Donovan C.C."/>
            <person name="Whitfield E.J."/>
            <person name="Apweiler R."/>
            <person name="Koyanagi K.O."/>
            <person name="Khurana J.P."/>
            <person name="Raghuvanshi S."/>
            <person name="Singh N.K."/>
            <person name="Tyagi A.K."/>
            <person name="Haberer G."/>
            <person name="Fujisawa M."/>
            <person name="Hosokawa S."/>
            <person name="Ito Y."/>
            <person name="Ikawa H."/>
            <person name="Shibata M."/>
            <person name="Yamamoto M."/>
            <person name="Bruskiewich R.M."/>
            <person name="Hoen D.R."/>
            <person name="Bureau TE."/>
            <person name="Namiki N."/>
            <person name="Ohyanagi H."/>
            <person name="Sakai Y."/>
            <person name="Nobushima S."/>
            <person name="Sakata K."/>
            <person name="Barrero R.A."/>
            <person name="Sato Y."/>
            <person name="Souvorov A."/>
            <person name="Smith-White B."/>
            <person name="Tatusova T."/>
            <person name="An S."/>
            <person name="An G."/>
            <person name="OOta S."/>
            <person name="Fuks G."/>
            <person name="Messing J."/>
            <person name="Christie K.R."/>
            <person name="Lieberherr D."/>
            <person name="Kim H."/>
            <person name="Zuccolo A."/>
            <person name="Wing R.A."/>
            <person name="Nobuta K."/>
            <person name="Green P.J."/>
            <person name="Lu C."/>
            <person name="Meyers BC."/>
            <person name="Chaparro C."/>
            <person name="Piegu B."/>
            <person name="Panaud O."/>
            <person name="Echeverria M."/>
        </authorList>
    </citation>
    <scope>NUCLEOTIDE SEQUENCE</scope>
</reference>
<reference evidence="11" key="1">
    <citation type="submission" date="2002-06" db="EMBL/GenBank/DDBJ databases">
        <title>Oryza sativa nipponbare(GA3) genomic DNA, chromosome 6, PAC clone:P0453H04.</title>
        <authorList>
            <person name="Sasaki T."/>
            <person name="Matsumoto T."/>
            <person name="Katayose Y."/>
        </authorList>
    </citation>
    <scope>NUCLEOTIDE SEQUENCE</scope>
</reference>
<reference evidence="13" key="6">
    <citation type="journal article" date="2008" name="Nucleic Acids Res.">
        <title>The rice annotation project database (RAP-DB): 2008 update.</title>
        <authorList>
            <consortium name="The rice annotation project (RAP)"/>
        </authorList>
    </citation>
    <scope>GENOME REANNOTATION</scope>
    <source>
        <strain evidence="13">cv. Nipponbare</strain>
    </source>
</reference>
<dbReference type="OMA" id="YKNYMIA"/>
<reference evidence="12 13" key="2">
    <citation type="journal article" date="2005" name="Nature">
        <title>The map-based sequence of the rice genome.</title>
        <authorList>
            <consortium name="International rice genome sequencing project (IRGSP)"/>
            <person name="Matsumoto T."/>
            <person name="Wu J."/>
            <person name="Kanamori H."/>
            <person name="Katayose Y."/>
            <person name="Fujisawa M."/>
            <person name="Namiki N."/>
            <person name="Mizuno H."/>
            <person name="Yamamoto K."/>
            <person name="Antonio B.A."/>
            <person name="Baba T."/>
            <person name="Sakata K."/>
            <person name="Nagamura Y."/>
            <person name="Aoki H."/>
            <person name="Arikawa K."/>
            <person name="Arita K."/>
            <person name="Bito T."/>
            <person name="Chiden Y."/>
            <person name="Fujitsuka N."/>
            <person name="Fukunaka R."/>
            <person name="Hamada M."/>
            <person name="Harada C."/>
            <person name="Hayashi A."/>
            <person name="Hijishita S."/>
            <person name="Honda M."/>
            <person name="Hosokawa S."/>
            <person name="Ichikawa Y."/>
            <person name="Idonuma A."/>
            <person name="Iijima M."/>
            <person name="Ikeda M."/>
            <person name="Ikeno M."/>
            <person name="Ito K."/>
            <person name="Ito S."/>
            <person name="Ito T."/>
            <person name="Ito Y."/>
            <person name="Ito Y."/>
            <person name="Iwabuchi A."/>
            <person name="Kamiya K."/>
            <person name="Karasawa W."/>
            <person name="Kurita K."/>
            <person name="Katagiri S."/>
            <person name="Kikuta A."/>
            <person name="Kobayashi H."/>
            <person name="Kobayashi N."/>
            <person name="Machita K."/>
            <person name="Maehara T."/>
            <person name="Masukawa M."/>
            <person name="Mizubayashi T."/>
            <person name="Mukai Y."/>
            <person name="Nagasaki H."/>
            <person name="Nagata Y."/>
            <person name="Naito S."/>
            <person name="Nakashima M."/>
            <person name="Nakama Y."/>
            <person name="Nakamichi Y."/>
            <person name="Nakamura M."/>
            <person name="Meguro A."/>
            <person name="Negishi M."/>
            <person name="Ohta I."/>
            <person name="Ohta T."/>
            <person name="Okamoto M."/>
            <person name="Ono N."/>
            <person name="Saji S."/>
            <person name="Sakaguchi M."/>
            <person name="Sakai K."/>
            <person name="Shibata M."/>
            <person name="Shimokawa T."/>
            <person name="Song J."/>
            <person name="Takazaki Y."/>
            <person name="Terasawa K."/>
            <person name="Tsugane M."/>
            <person name="Tsuji K."/>
            <person name="Ueda S."/>
            <person name="Waki K."/>
            <person name="Yamagata H."/>
            <person name="Yamamoto M."/>
            <person name="Yamamoto S."/>
            <person name="Yamane H."/>
            <person name="Yoshiki S."/>
            <person name="Yoshihara R."/>
            <person name="Yukawa K."/>
            <person name="Zhong H."/>
            <person name="Yano M."/>
            <person name="Yuan Q."/>
            <person name="Ouyang S."/>
            <person name="Liu J."/>
            <person name="Jones K.M."/>
            <person name="Gansberger K."/>
            <person name="Moffat K."/>
            <person name="Hill J."/>
            <person name="Bera J."/>
            <person name="Fadrosh D."/>
            <person name="Jin S."/>
            <person name="Johri S."/>
            <person name="Kim M."/>
            <person name="Overton L."/>
            <person name="Reardon M."/>
            <person name="Tsitrin T."/>
            <person name="Vuong H."/>
            <person name="Weaver B."/>
            <person name="Ciecko A."/>
            <person name="Tallon L."/>
            <person name="Jackson J."/>
            <person name="Pai G."/>
            <person name="Aken S.V."/>
            <person name="Utterback T."/>
            <person name="Reidmuller S."/>
            <person name="Feldblyum T."/>
            <person name="Hsiao J."/>
            <person name="Zismann V."/>
            <person name="Iobst S."/>
            <person name="de Vazeille A.R."/>
            <person name="Buell C.R."/>
            <person name="Ying K."/>
            <person name="Li Y."/>
            <person name="Lu T."/>
            <person name="Huang Y."/>
            <person name="Zhao Q."/>
            <person name="Feng Q."/>
            <person name="Zhang L."/>
            <person name="Zhu J."/>
            <person name="Weng Q."/>
            <person name="Mu J."/>
            <person name="Lu Y."/>
            <person name="Fan D."/>
            <person name="Liu Y."/>
            <person name="Guan J."/>
            <person name="Zhang Y."/>
            <person name="Yu S."/>
            <person name="Liu X."/>
            <person name="Zhang Y."/>
            <person name="Hong G."/>
            <person name="Han B."/>
            <person name="Choisne N."/>
            <person name="Demange N."/>
            <person name="Orjeda G."/>
            <person name="Samain S."/>
            <person name="Cattolico L."/>
            <person name="Pelletier E."/>
            <person name="Couloux A."/>
            <person name="Segurens B."/>
            <person name="Wincker P."/>
            <person name="D'Hont A."/>
            <person name="Scarpelli C."/>
            <person name="Weissenbach J."/>
            <person name="Salanoubat M."/>
            <person name="Quetier F."/>
            <person name="Yu Y."/>
            <person name="Kim H.R."/>
            <person name="Rambo T."/>
            <person name="Currie J."/>
            <person name="Collura K."/>
            <person name="Luo M."/>
            <person name="Yang T."/>
            <person name="Ammiraju J.S.S."/>
            <person name="Engler F."/>
            <person name="Soderlund C."/>
            <person name="Wing R.A."/>
            <person name="Palmer L.E."/>
            <person name="de la Bastide M."/>
            <person name="Spiegel L."/>
            <person name="Nascimento L."/>
            <person name="Zutavern T."/>
            <person name="O'Shaughnessy A."/>
            <person name="Dike S."/>
            <person name="Dedhia N."/>
            <person name="Preston R."/>
            <person name="Balija V."/>
            <person name="McCombie W.R."/>
            <person name="Chow T."/>
            <person name="Chen H."/>
            <person name="Chung M."/>
            <person name="Chen C."/>
            <person name="Shaw J."/>
            <person name="Wu H."/>
            <person name="Hsiao K."/>
            <person name="Chao Y."/>
            <person name="Chu M."/>
            <person name="Cheng C."/>
            <person name="Hour A."/>
            <person name="Lee P."/>
            <person name="Lin S."/>
            <person name="Lin Y."/>
            <person name="Liou J."/>
            <person name="Liu S."/>
            <person name="Hsing Y."/>
            <person name="Raghuvanshi S."/>
            <person name="Mohanty A."/>
            <person name="Bharti A.K."/>
            <person name="Gaur A."/>
            <person name="Gupta V."/>
            <person name="Kumar D."/>
            <person name="Ravi V."/>
            <person name="Vij S."/>
            <person name="Kapur A."/>
            <person name="Khurana P."/>
            <person name="Khurana P."/>
            <person name="Khurana J.P."/>
            <person name="Tyagi A.K."/>
            <person name="Gaikwad K."/>
            <person name="Singh A."/>
            <person name="Dalal V."/>
            <person name="Srivastava S."/>
            <person name="Dixit A."/>
            <person name="Pal A.K."/>
            <person name="Ghazi I.A."/>
            <person name="Yadav M."/>
            <person name="Pandit A."/>
            <person name="Bhargava A."/>
            <person name="Sureshbabu K."/>
            <person name="Batra K."/>
            <person name="Sharma T.R."/>
            <person name="Mohapatra T."/>
            <person name="Singh N.K."/>
            <person name="Messing J."/>
            <person name="Nelson A.B."/>
            <person name="Fuks G."/>
            <person name="Kavchok S."/>
            <person name="Keizer G."/>
            <person name="Linton E."/>
            <person name="Llaca V."/>
            <person name="Song R."/>
            <person name="Tanyolac B."/>
            <person name="Young S."/>
            <person name="Ho-Il K."/>
            <person name="Hahn J.H."/>
            <person name="Sangsakoo G."/>
            <person name="Vanavichit A."/>
            <person name="de Mattos Luiz.A.T."/>
            <person name="Zimmer P.D."/>
            <person name="Malone G."/>
            <person name="Dellagostin O."/>
            <person name="de Oliveira A.C."/>
            <person name="Bevan M."/>
            <person name="Bancroft I."/>
            <person name="Minx P."/>
            <person name="Cordum H."/>
            <person name="Wilson R."/>
            <person name="Cheng Z."/>
            <person name="Jin W."/>
            <person name="Jiang J."/>
            <person name="Leong S.A."/>
            <person name="Iwama H."/>
            <person name="Gojobori T."/>
            <person name="Itoh T."/>
            <person name="Niimura Y."/>
            <person name="Fujii Y."/>
            <person name="Habara T."/>
            <person name="Sakai H."/>
            <person name="Sato Y."/>
            <person name="Wilson G."/>
            <person name="Kumar K."/>
            <person name="McCouch S."/>
            <person name="Juretic N."/>
            <person name="Hoen D."/>
            <person name="Wright S."/>
            <person name="Bruskiewich R."/>
            <person name="Bureau T."/>
            <person name="Miyao A."/>
            <person name="Hirochika H."/>
            <person name="Nishikawa T."/>
            <person name="Kadowaki K."/>
            <person name="Sugiura M."/>
            <person name="Burr B."/>
            <person name="Sasaki T."/>
        </authorList>
    </citation>
    <scope>NUCLEOTIDE SEQUENCE [LARGE SCALE GENOMIC DNA]</scope>
    <source>
        <strain evidence="13">cv. Nipponbare</strain>
    </source>
</reference>
<dbReference type="InterPro" id="IPR046950">
    <property type="entry name" value="DNA-dir_Rpol_C_phage-type"/>
</dbReference>